<evidence type="ECO:0000313" key="6">
    <source>
        <dbReference type="Proteomes" id="UP000214646"/>
    </source>
</evidence>
<dbReference type="Pfam" id="PF03629">
    <property type="entry name" value="SASA"/>
    <property type="match status" value="2"/>
</dbReference>
<feature type="chain" id="PRO_5012397993" evidence="3">
    <location>
        <begin position="24"/>
        <end position="558"/>
    </location>
</feature>
<dbReference type="InterPro" id="IPR005181">
    <property type="entry name" value="SASA"/>
</dbReference>
<feature type="domain" description="Sialate O-acetylesterase" evidence="4">
    <location>
        <begin position="303"/>
        <end position="421"/>
    </location>
</feature>
<feature type="compositionally biased region" description="Pro residues" evidence="2">
    <location>
        <begin position="283"/>
        <end position="293"/>
    </location>
</feature>
<feature type="region of interest" description="Disordered" evidence="2">
    <location>
        <begin position="534"/>
        <end position="558"/>
    </location>
</feature>
<sequence>MLPRKVLFWVAAAGALAVAPARADVKPHPLFTDNMVLQQGVSLPVFGMADPGEEVTVTLTGPKGSATAKTEADKTGHWKVLLDKQTAGTGFSLTAAGKNKAEFKNVAVGEVWVCSGQSNMEMQVNSSETPDKVKAESKHPNIRLFTVHQRAALAPITDQADLKHFEKWVVCGPDTVGRFSAVAYHFGVSLQKHLDDTPIGLIHTSWGGTPAEAWTSLEALAAVPELNHYVNNVKNLKEQIAKYDPVKGKEAYAAAQEKYKEALAKHKDAVEKAKAEGKTAPKAPTPPQQPGPPAAGGHTPAALYNAMIAPLLPYAVKGAIWYQGESNAGRAFEYRTLFATMIEDWRTKWKSDLPFMLVQLAPFMAINKEPQDSQWAELREAQYLATVNLKKVGMSVITDVGDEKDIHPKPKQPVGERLATAARALAYGEKVEPIGPTYKSLKVEGDKAVVTFDHLGGGLVAKGDKLTGFTVCGKDHKFHNAAAEIKGDTVVVTCPDVAEPVAVRFGWANFPVVNLWSKDGLPACPFRSDTFQGVTEPKKPAATATKTSASKYSRTRLK</sequence>
<gene>
    <name evidence="5" type="ORF">FRUB_06756</name>
</gene>
<protein>
    <submittedName>
        <fullName evidence="5">Sialic acid-specific 9-O-acetylesterase</fullName>
    </submittedName>
</protein>
<comment type="caution">
    <text evidence="5">The sequence shown here is derived from an EMBL/GenBank/DDBJ whole genome shotgun (WGS) entry which is preliminary data.</text>
</comment>
<dbReference type="AlphaFoldDB" id="A0A225DJM1"/>
<evidence type="ECO:0000256" key="3">
    <source>
        <dbReference type="SAM" id="SignalP"/>
    </source>
</evidence>
<dbReference type="InterPro" id="IPR036514">
    <property type="entry name" value="SGNH_hydro_sf"/>
</dbReference>
<feature type="domain" description="Sialate O-acetylesterase" evidence="4">
    <location>
        <begin position="110"/>
        <end position="245"/>
    </location>
</feature>
<dbReference type="PANTHER" id="PTHR22901">
    <property type="entry name" value="SIALATE O-ACETYLESTERASE"/>
    <property type="match status" value="1"/>
</dbReference>
<organism evidence="5 6">
    <name type="scientific">Fimbriiglobus ruber</name>
    <dbReference type="NCBI Taxonomy" id="1908690"/>
    <lineage>
        <taxon>Bacteria</taxon>
        <taxon>Pseudomonadati</taxon>
        <taxon>Planctomycetota</taxon>
        <taxon>Planctomycetia</taxon>
        <taxon>Gemmatales</taxon>
        <taxon>Gemmataceae</taxon>
        <taxon>Fimbriiglobus</taxon>
    </lineage>
</organism>
<evidence type="ECO:0000259" key="4">
    <source>
        <dbReference type="Pfam" id="PF03629"/>
    </source>
</evidence>
<keyword evidence="3" id="KW-0732">Signal</keyword>
<feature type="compositionally biased region" description="Low complexity" evidence="2">
    <location>
        <begin position="540"/>
        <end position="551"/>
    </location>
</feature>
<keyword evidence="6" id="KW-1185">Reference proteome</keyword>
<dbReference type="RefSeq" id="WP_088257509.1">
    <property type="nucleotide sequence ID" value="NZ_NIDE01000014.1"/>
</dbReference>
<dbReference type="OrthoDB" id="9795554at2"/>
<dbReference type="Proteomes" id="UP000214646">
    <property type="component" value="Unassembled WGS sequence"/>
</dbReference>
<name>A0A225DJM1_9BACT</name>
<keyword evidence="1" id="KW-0378">Hydrolase</keyword>
<feature type="region of interest" description="Disordered" evidence="2">
    <location>
        <begin position="270"/>
        <end position="298"/>
    </location>
</feature>
<accession>A0A225DJM1</accession>
<dbReference type="InterPro" id="IPR013783">
    <property type="entry name" value="Ig-like_fold"/>
</dbReference>
<feature type="signal peptide" evidence="3">
    <location>
        <begin position="1"/>
        <end position="23"/>
    </location>
</feature>
<proteinExistence type="predicted"/>
<evidence type="ECO:0000313" key="5">
    <source>
        <dbReference type="EMBL" id="OWK37636.1"/>
    </source>
</evidence>
<dbReference type="GO" id="GO:0001681">
    <property type="term" value="F:sialate O-acetylesterase activity"/>
    <property type="evidence" value="ECO:0007669"/>
    <property type="project" value="InterPro"/>
</dbReference>
<evidence type="ECO:0000256" key="2">
    <source>
        <dbReference type="SAM" id="MobiDB-lite"/>
    </source>
</evidence>
<dbReference type="InterPro" id="IPR039329">
    <property type="entry name" value="SIAE"/>
</dbReference>
<dbReference type="EMBL" id="NIDE01000014">
    <property type="protein sequence ID" value="OWK37636.1"/>
    <property type="molecule type" value="Genomic_DNA"/>
</dbReference>
<dbReference type="PANTHER" id="PTHR22901:SF0">
    <property type="entry name" value="SIALATE O-ACETYLESTERASE"/>
    <property type="match status" value="1"/>
</dbReference>
<dbReference type="Gene3D" id="2.60.40.10">
    <property type="entry name" value="Immunoglobulins"/>
    <property type="match status" value="1"/>
</dbReference>
<dbReference type="GO" id="GO:0005975">
    <property type="term" value="P:carbohydrate metabolic process"/>
    <property type="evidence" value="ECO:0007669"/>
    <property type="project" value="TreeGrafter"/>
</dbReference>
<feature type="compositionally biased region" description="Basic and acidic residues" evidence="2">
    <location>
        <begin position="270"/>
        <end position="279"/>
    </location>
</feature>
<dbReference type="SUPFAM" id="SSF52266">
    <property type="entry name" value="SGNH hydrolase"/>
    <property type="match status" value="1"/>
</dbReference>
<dbReference type="Gene3D" id="3.40.50.1110">
    <property type="entry name" value="SGNH hydrolase"/>
    <property type="match status" value="1"/>
</dbReference>
<evidence type="ECO:0000256" key="1">
    <source>
        <dbReference type="ARBA" id="ARBA00022801"/>
    </source>
</evidence>
<reference evidence="6" key="1">
    <citation type="submission" date="2017-06" db="EMBL/GenBank/DDBJ databases">
        <title>Genome analysis of Fimbriiglobus ruber SP5, the first member of the order Planctomycetales with confirmed chitinolytic capability.</title>
        <authorList>
            <person name="Ravin N.V."/>
            <person name="Rakitin A.L."/>
            <person name="Ivanova A.A."/>
            <person name="Beletsky A.V."/>
            <person name="Kulichevskaya I.S."/>
            <person name="Mardanov A.V."/>
            <person name="Dedysh S.N."/>
        </authorList>
    </citation>
    <scope>NUCLEOTIDE SEQUENCE [LARGE SCALE GENOMIC DNA]</scope>
    <source>
        <strain evidence="6">SP5</strain>
    </source>
</reference>